<dbReference type="Proteomes" id="UP000176493">
    <property type="component" value="Unassembled WGS sequence"/>
</dbReference>
<feature type="transmembrane region" description="Helical" evidence="2">
    <location>
        <begin position="62"/>
        <end position="83"/>
    </location>
</feature>
<evidence type="ECO:0000256" key="2">
    <source>
        <dbReference type="SAM" id="Phobius"/>
    </source>
</evidence>
<evidence type="ECO:0000313" key="3">
    <source>
        <dbReference type="EMBL" id="OHA22104.1"/>
    </source>
</evidence>
<evidence type="ECO:0000256" key="1">
    <source>
        <dbReference type="SAM" id="MobiDB-lite"/>
    </source>
</evidence>
<protein>
    <submittedName>
        <fullName evidence="3">Uncharacterized protein</fullName>
    </submittedName>
</protein>
<keyword evidence="2" id="KW-0812">Transmembrane</keyword>
<comment type="caution">
    <text evidence="3">The sequence shown here is derived from an EMBL/GenBank/DDBJ whole genome shotgun (WGS) entry which is preliminary data.</text>
</comment>
<organism evidence="3 4">
    <name type="scientific">Candidatus Taylorbacteria bacterium RIFCSPHIGHO2_02_49_25</name>
    <dbReference type="NCBI Taxonomy" id="1802305"/>
    <lineage>
        <taxon>Bacteria</taxon>
        <taxon>Candidatus Tayloriibacteriota</taxon>
    </lineage>
</organism>
<reference evidence="3 4" key="1">
    <citation type="journal article" date="2016" name="Nat. Commun.">
        <title>Thousands of microbial genomes shed light on interconnected biogeochemical processes in an aquifer system.</title>
        <authorList>
            <person name="Anantharaman K."/>
            <person name="Brown C.T."/>
            <person name="Hug L.A."/>
            <person name="Sharon I."/>
            <person name="Castelle C.J."/>
            <person name="Probst A.J."/>
            <person name="Thomas B.C."/>
            <person name="Singh A."/>
            <person name="Wilkins M.J."/>
            <person name="Karaoz U."/>
            <person name="Brodie E.L."/>
            <person name="Williams K.H."/>
            <person name="Hubbard S.S."/>
            <person name="Banfield J.F."/>
        </authorList>
    </citation>
    <scope>NUCLEOTIDE SEQUENCE [LARGE SCALE GENOMIC DNA]</scope>
</reference>
<dbReference type="EMBL" id="MHRJ01000032">
    <property type="protein sequence ID" value="OHA22104.1"/>
    <property type="molecule type" value="Genomic_DNA"/>
</dbReference>
<sequence>MDSNQLPPTSPTPAPAQPLVVAPAPASEAAPADPQIAAPVPASSLLPTPPERLLTAPPHTSWGALIGIIIIIAVLVVGALYFWGAKLERMNVEGQNVEGR</sequence>
<keyword evidence="2" id="KW-1133">Transmembrane helix</keyword>
<accession>A0A1G2MEH6</accession>
<proteinExistence type="predicted"/>
<dbReference type="AlphaFoldDB" id="A0A1G2MEH6"/>
<gene>
    <name evidence="3" type="ORF">A2W52_01605</name>
</gene>
<keyword evidence="2" id="KW-0472">Membrane</keyword>
<evidence type="ECO:0000313" key="4">
    <source>
        <dbReference type="Proteomes" id="UP000176493"/>
    </source>
</evidence>
<feature type="compositionally biased region" description="Low complexity" evidence="1">
    <location>
        <begin position="17"/>
        <end position="34"/>
    </location>
</feature>
<feature type="region of interest" description="Disordered" evidence="1">
    <location>
        <begin position="1"/>
        <end position="53"/>
    </location>
</feature>
<name>A0A1G2MEH6_9BACT</name>